<dbReference type="STRING" id="1297742.A176_002287"/>
<dbReference type="GO" id="GO:0000271">
    <property type="term" value="P:polysaccharide biosynthetic process"/>
    <property type="evidence" value="ECO:0007669"/>
    <property type="project" value="TreeGrafter"/>
</dbReference>
<sequence length="183" mass="20170">MKVTPLEIPDVLLLEPKVFGDDRGFFMEMFHAAKYADAGIPGPFVQDNYSRSAKGTLRGLHFQEPQAQGKLVQVLAGAVYDVAVDVRRGSPTFGKWVAAELSSENRRQLWIPAGFAHGFCVVSDSADFHYKCTALYSPETERSIVWNDPDLAIPWPAAVPLLSPKDARAPRLKDAPVLPEYVG</sequence>
<keyword evidence="9" id="KW-1185">Reference proteome</keyword>
<evidence type="ECO:0000256" key="5">
    <source>
        <dbReference type="PIRSR" id="PIRSR600888-1"/>
    </source>
</evidence>
<dbReference type="InterPro" id="IPR011051">
    <property type="entry name" value="RmlC_Cupin_sf"/>
</dbReference>
<dbReference type="SUPFAM" id="SSF51182">
    <property type="entry name" value="RmlC-like cupins"/>
    <property type="match status" value="1"/>
</dbReference>
<feature type="site" description="Participates in a stacking interaction with the thymidine ring of dTDP-4-oxo-6-deoxyglucose" evidence="6">
    <location>
        <position position="136"/>
    </location>
</feature>
<dbReference type="InterPro" id="IPR014710">
    <property type="entry name" value="RmlC-like_jellyroll"/>
</dbReference>
<evidence type="ECO:0000256" key="7">
    <source>
        <dbReference type="RuleBase" id="RU364069"/>
    </source>
</evidence>
<feature type="active site" description="Proton donor" evidence="5">
    <location>
        <position position="130"/>
    </location>
</feature>
<dbReference type="NCBIfam" id="TIGR01221">
    <property type="entry name" value="rmlC"/>
    <property type="match status" value="1"/>
</dbReference>
<name>A0A0H4WVL5_9BACT</name>
<evidence type="ECO:0000256" key="2">
    <source>
        <dbReference type="ARBA" id="ARBA00001997"/>
    </source>
</evidence>
<dbReference type="PATRIC" id="fig|1297742.4.peg.2309"/>
<dbReference type="UniPathway" id="UPA00124"/>
<evidence type="ECO:0000313" key="9">
    <source>
        <dbReference type="Proteomes" id="UP000009026"/>
    </source>
</evidence>
<keyword evidence="7" id="KW-0413">Isomerase</keyword>
<gene>
    <name evidence="8" type="ORF">A176_002287</name>
</gene>
<comment type="function">
    <text evidence="2 7">Catalyzes the epimerization of the C3' and C5'positions of dTDP-6-deoxy-D-xylo-4-hexulose, forming dTDP-6-deoxy-L-lyxo-4-hexulose.</text>
</comment>
<dbReference type="GO" id="GO:0019305">
    <property type="term" value="P:dTDP-rhamnose biosynthetic process"/>
    <property type="evidence" value="ECO:0007669"/>
    <property type="project" value="UniProtKB-UniRule"/>
</dbReference>
<evidence type="ECO:0000313" key="8">
    <source>
        <dbReference type="EMBL" id="AKQ65375.1"/>
    </source>
</evidence>
<comment type="subunit">
    <text evidence="7">Homodimer.</text>
</comment>
<dbReference type="Pfam" id="PF00908">
    <property type="entry name" value="dTDP_sugar_isom"/>
    <property type="match status" value="1"/>
</dbReference>
<comment type="pathway">
    <text evidence="7">Carbohydrate biosynthesis; dTDP-L-rhamnose biosynthesis.</text>
</comment>
<proteinExistence type="inferred from homology"/>
<dbReference type="PANTHER" id="PTHR21047:SF2">
    <property type="entry name" value="THYMIDINE DIPHOSPHO-4-KETO-RHAMNOSE 3,5-EPIMERASE"/>
    <property type="match status" value="1"/>
</dbReference>
<protein>
    <recommendedName>
        <fullName evidence="4 7">dTDP-4-dehydrorhamnose 3,5-epimerase</fullName>
        <ecNumber evidence="3 7">5.1.3.13</ecNumber>
    </recommendedName>
    <alternativeName>
        <fullName evidence="7">Thymidine diphospho-4-keto-rhamnose 3,5-epimerase</fullName>
    </alternativeName>
</protein>
<dbReference type="EC" id="5.1.3.13" evidence="3 7"/>
<evidence type="ECO:0000256" key="6">
    <source>
        <dbReference type="PIRSR" id="PIRSR600888-3"/>
    </source>
</evidence>
<reference evidence="8 9" key="1">
    <citation type="journal article" date="2016" name="PLoS ONE">
        <title>Complete Genome Sequence and Comparative Genomics of a Novel Myxobacterium Myxococcus hansupus.</title>
        <authorList>
            <person name="Sharma G."/>
            <person name="Narwani T."/>
            <person name="Subramanian S."/>
        </authorList>
    </citation>
    <scope>NUCLEOTIDE SEQUENCE [LARGE SCALE GENOMIC DNA]</scope>
    <source>
        <strain evidence="9">mixupus</strain>
    </source>
</reference>
<dbReference type="Gene3D" id="2.60.120.10">
    <property type="entry name" value="Jelly Rolls"/>
    <property type="match status" value="1"/>
</dbReference>
<comment type="similarity">
    <text evidence="7">Belongs to the dTDP-4-dehydrorhamnose 3,5-epimerase family.</text>
</comment>
<dbReference type="RefSeq" id="WP_002636673.1">
    <property type="nucleotide sequence ID" value="NZ_CP012109.1"/>
</dbReference>
<dbReference type="GO" id="GO:0008830">
    <property type="term" value="F:dTDP-4-dehydrorhamnose 3,5-epimerase activity"/>
    <property type="evidence" value="ECO:0007669"/>
    <property type="project" value="UniProtKB-UniRule"/>
</dbReference>
<comment type="catalytic activity">
    <reaction evidence="1 7">
        <text>dTDP-4-dehydro-6-deoxy-alpha-D-glucose = dTDP-4-dehydro-beta-L-rhamnose</text>
        <dbReference type="Rhea" id="RHEA:16969"/>
        <dbReference type="ChEBI" id="CHEBI:57649"/>
        <dbReference type="ChEBI" id="CHEBI:62830"/>
        <dbReference type="EC" id="5.1.3.13"/>
    </reaction>
</comment>
<evidence type="ECO:0000256" key="3">
    <source>
        <dbReference type="ARBA" id="ARBA00012098"/>
    </source>
</evidence>
<feature type="active site" description="Proton acceptor" evidence="5">
    <location>
        <position position="61"/>
    </location>
</feature>
<accession>A0A0H4WVL5</accession>
<dbReference type="PANTHER" id="PTHR21047">
    <property type="entry name" value="DTDP-6-DEOXY-D-GLUCOSE-3,5 EPIMERASE"/>
    <property type="match status" value="1"/>
</dbReference>
<dbReference type="CDD" id="cd00438">
    <property type="entry name" value="cupin_RmlC"/>
    <property type="match status" value="1"/>
</dbReference>
<organism evidence="8 9">
    <name type="scientific">Pseudomyxococcus hansupus</name>
    <dbReference type="NCBI Taxonomy" id="1297742"/>
    <lineage>
        <taxon>Bacteria</taxon>
        <taxon>Pseudomonadati</taxon>
        <taxon>Myxococcota</taxon>
        <taxon>Myxococcia</taxon>
        <taxon>Myxococcales</taxon>
        <taxon>Cystobacterineae</taxon>
        <taxon>Myxococcaceae</taxon>
        <taxon>Pseudomyxococcus</taxon>
    </lineage>
</organism>
<dbReference type="eggNOG" id="COG1898">
    <property type="taxonomic scope" value="Bacteria"/>
</dbReference>
<dbReference type="KEGG" id="mym:A176_002287"/>
<dbReference type="InterPro" id="IPR000888">
    <property type="entry name" value="RmlC-like"/>
</dbReference>
<dbReference type="OrthoDB" id="9800680at2"/>
<dbReference type="EMBL" id="CP012109">
    <property type="protein sequence ID" value="AKQ65375.1"/>
    <property type="molecule type" value="Genomic_DNA"/>
</dbReference>
<dbReference type="GO" id="GO:0005829">
    <property type="term" value="C:cytosol"/>
    <property type="evidence" value="ECO:0007669"/>
    <property type="project" value="TreeGrafter"/>
</dbReference>
<dbReference type="Proteomes" id="UP000009026">
    <property type="component" value="Chromosome"/>
</dbReference>
<dbReference type="AlphaFoldDB" id="A0A0H4WVL5"/>
<evidence type="ECO:0000256" key="4">
    <source>
        <dbReference type="ARBA" id="ARBA00019595"/>
    </source>
</evidence>
<evidence type="ECO:0000256" key="1">
    <source>
        <dbReference type="ARBA" id="ARBA00001298"/>
    </source>
</evidence>